<dbReference type="OrthoDB" id="7876517at2"/>
<protein>
    <submittedName>
        <fullName evidence="1">Ester cyclase</fullName>
    </submittedName>
</protein>
<reference evidence="1 2" key="1">
    <citation type="submission" date="2018-08" db="EMBL/GenBank/DDBJ databases">
        <title>Chitinophaga sp. K20C18050901, a novel bacterium isolated from forest soil.</title>
        <authorList>
            <person name="Wang C."/>
        </authorList>
    </citation>
    <scope>NUCLEOTIDE SEQUENCE [LARGE SCALE GENOMIC DNA]</scope>
    <source>
        <strain evidence="1 2">K20C18050901</strain>
    </source>
</reference>
<dbReference type="PANTHER" id="PTHR38436:SF1">
    <property type="entry name" value="ESTER CYCLASE"/>
    <property type="match status" value="1"/>
</dbReference>
<dbReference type="Pfam" id="PF07366">
    <property type="entry name" value="SnoaL"/>
    <property type="match status" value="1"/>
</dbReference>
<name>A0A3E1NUT6_9BACT</name>
<dbReference type="RefSeq" id="WP_116856845.1">
    <property type="nucleotide sequence ID" value="NZ_QTJV01000013.1"/>
</dbReference>
<dbReference type="AlphaFoldDB" id="A0A3E1NUT6"/>
<dbReference type="Proteomes" id="UP000261174">
    <property type="component" value="Unassembled WGS sequence"/>
</dbReference>
<dbReference type="InterPro" id="IPR032710">
    <property type="entry name" value="NTF2-like_dom_sf"/>
</dbReference>
<dbReference type="Gene3D" id="3.10.450.50">
    <property type="match status" value="1"/>
</dbReference>
<proteinExistence type="predicted"/>
<dbReference type="GO" id="GO:0030638">
    <property type="term" value="P:polyketide metabolic process"/>
    <property type="evidence" value="ECO:0007669"/>
    <property type="project" value="InterPro"/>
</dbReference>
<evidence type="ECO:0000313" key="1">
    <source>
        <dbReference type="EMBL" id="RFM31690.1"/>
    </source>
</evidence>
<comment type="caution">
    <text evidence="1">The sequence shown here is derived from an EMBL/GenBank/DDBJ whole genome shotgun (WGS) entry which is preliminary data.</text>
</comment>
<dbReference type="PANTHER" id="PTHR38436">
    <property type="entry name" value="POLYKETIDE CYCLASE SNOAL-LIKE DOMAIN"/>
    <property type="match status" value="1"/>
</dbReference>
<evidence type="ECO:0000313" key="2">
    <source>
        <dbReference type="Proteomes" id="UP000261174"/>
    </source>
</evidence>
<dbReference type="SUPFAM" id="SSF54427">
    <property type="entry name" value="NTF2-like"/>
    <property type="match status" value="1"/>
</dbReference>
<accession>A0A3E1NUT6</accession>
<sequence length="133" mass="14419">MEANKAIVKRFNKEVIEQGNVESFKELMDPAFINHSAPAGANNGPAGMINTFNNVLRPAMPDMKVIIYSQVAEGDLVTTRKAIVGTQTGTLLGIPPSGKQLTIDVIDIVRIKDGKYFEHWGVNTLPAVLASLK</sequence>
<gene>
    <name evidence="1" type="ORF">DXN04_27740</name>
</gene>
<dbReference type="EMBL" id="QTJV01000013">
    <property type="protein sequence ID" value="RFM31690.1"/>
    <property type="molecule type" value="Genomic_DNA"/>
</dbReference>
<organism evidence="1 2">
    <name type="scientific">Chitinophaga silvisoli</name>
    <dbReference type="NCBI Taxonomy" id="2291814"/>
    <lineage>
        <taxon>Bacteria</taxon>
        <taxon>Pseudomonadati</taxon>
        <taxon>Bacteroidota</taxon>
        <taxon>Chitinophagia</taxon>
        <taxon>Chitinophagales</taxon>
        <taxon>Chitinophagaceae</taxon>
        <taxon>Chitinophaga</taxon>
    </lineage>
</organism>
<dbReference type="InterPro" id="IPR009959">
    <property type="entry name" value="Cyclase_SnoaL-like"/>
</dbReference>
<keyword evidence="2" id="KW-1185">Reference proteome</keyword>